<proteinExistence type="predicted"/>
<evidence type="ECO:0000313" key="1">
    <source>
        <dbReference type="EMBL" id="CAJ1510296.1"/>
    </source>
</evidence>
<keyword evidence="2" id="KW-1185">Reference proteome</keyword>
<dbReference type="EMBL" id="OY726397">
    <property type="protein sequence ID" value="CAJ1510296.1"/>
    <property type="molecule type" value="Genomic_DNA"/>
</dbReference>
<name>A0ABM9M552_9MYCO</name>
<dbReference type="RefSeq" id="WP_308479823.1">
    <property type="nucleotide sequence ID" value="NZ_OY726397.1"/>
</dbReference>
<organism evidence="1 2">
    <name type="scientific">[Mycobacterium] burgundiense</name>
    <dbReference type="NCBI Taxonomy" id="3064286"/>
    <lineage>
        <taxon>Bacteria</taxon>
        <taxon>Bacillati</taxon>
        <taxon>Actinomycetota</taxon>
        <taxon>Actinomycetes</taxon>
        <taxon>Mycobacteriales</taxon>
        <taxon>Mycobacteriaceae</taxon>
        <taxon>Mycolicibacterium</taxon>
    </lineage>
</organism>
<evidence type="ECO:0000313" key="2">
    <source>
        <dbReference type="Proteomes" id="UP001190465"/>
    </source>
</evidence>
<sequence length="70" mass="7682">MSENVEMELVAPTAIVKGDVIEDPAGGRWLTVTETKMLTDAADGAYSFYGSGPDDRVTYEGSELVKRKRR</sequence>
<accession>A0ABM9M552</accession>
<protein>
    <submittedName>
        <fullName evidence="1">Uncharacterized protein</fullName>
    </submittedName>
</protein>
<dbReference type="Proteomes" id="UP001190465">
    <property type="component" value="Chromosome"/>
</dbReference>
<gene>
    <name evidence="1" type="ORF">MU0053_004540</name>
</gene>
<reference evidence="1 2" key="1">
    <citation type="submission" date="2023-08" db="EMBL/GenBank/DDBJ databases">
        <authorList>
            <person name="Folkvardsen B D."/>
            <person name="Norman A."/>
        </authorList>
    </citation>
    <scope>NUCLEOTIDE SEQUENCE [LARGE SCALE GENOMIC DNA]</scope>
    <source>
        <strain evidence="1 2">Mu0053</strain>
    </source>
</reference>